<dbReference type="PANTHER" id="PTHR45947:SF3">
    <property type="entry name" value="SULFOQUINOVOSYL TRANSFERASE SQD2"/>
    <property type="match status" value="1"/>
</dbReference>
<keyword evidence="1 3" id="KW-0808">Transferase</keyword>
<dbReference type="PANTHER" id="PTHR45947">
    <property type="entry name" value="SULFOQUINOVOSYL TRANSFERASE SQD2"/>
    <property type="match status" value="1"/>
</dbReference>
<dbReference type="RefSeq" id="WP_183591788.1">
    <property type="nucleotide sequence ID" value="NZ_JACHWR010000001.1"/>
</dbReference>
<feature type="domain" description="Glycosyl transferase family 1" evidence="2">
    <location>
        <begin position="214"/>
        <end position="372"/>
    </location>
</feature>
<dbReference type="InterPro" id="IPR001296">
    <property type="entry name" value="Glyco_trans_1"/>
</dbReference>
<dbReference type="GO" id="GO:0016757">
    <property type="term" value="F:glycosyltransferase activity"/>
    <property type="evidence" value="ECO:0007669"/>
    <property type="project" value="InterPro"/>
</dbReference>
<dbReference type="InterPro" id="IPR050194">
    <property type="entry name" value="Glycosyltransferase_grp1"/>
</dbReference>
<keyword evidence="4" id="KW-1185">Reference proteome</keyword>
<dbReference type="AlphaFoldDB" id="A0A7W4VV34"/>
<proteinExistence type="predicted"/>
<protein>
    <submittedName>
        <fullName evidence="3">Glycosyltransferase involved in cell wall biosynthesis</fullName>
    </submittedName>
</protein>
<dbReference type="Gene3D" id="3.40.50.2000">
    <property type="entry name" value="Glycogen Phosphorylase B"/>
    <property type="match status" value="2"/>
</dbReference>
<evidence type="ECO:0000256" key="1">
    <source>
        <dbReference type="ARBA" id="ARBA00022679"/>
    </source>
</evidence>
<dbReference type="EMBL" id="JACHWR010000001">
    <property type="protein sequence ID" value="MBB3041939.1"/>
    <property type="molecule type" value="Genomic_DNA"/>
</dbReference>
<evidence type="ECO:0000313" key="4">
    <source>
        <dbReference type="Proteomes" id="UP000589626"/>
    </source>
</evidence>
<dbReference type="Pfam" id="PF00534">
    <property type="entry name" value="Glycos_transf_1"/>
    <property type="match status" value="1"/>
</dbReference>
<gene>
    <name evidence="3" type="ORF">FHU40_001740</name>
</gene>
<dbReference type="SUPFAM" id="SSF53756">
    <property type="entry name" value="UDP-Glycosyltransferase/glycogen phosphorylase"/>
    <property type="match status" value="1"/>
</dbReference>
<accession>A0A7W4VV34</accession>
<evidence type="ECO:0000259" key="2">
    <source>
        <dbReference type="Pfam" id="PF00534"/>
    </source>
</evidence>
<name>A0A7W4VV34_9ACTN</name>
<dbReference type="CDD" id="cd03801">
    <property type="entry name" value="GT4_PimA-like"/>
    <property type="match status" value="1"/>
</dbReference>
<comment type="caution">
    <text evidence="3">The sequence shown here is derived from an EMBL/GenBank/DDBJ whole genome shotgun (WGS) entry which is preliminary data.</text>
</comment>
<sequence>MRLLLVAPTVDPDDVGESWVAWQWAQHLSSRHEVTLLTYRKRGHASVVDRLPAARVVEWVEPPVLGSAERLNSLMKPGYVPFHVRARRWIHRATARGERFDVGHQPLPVAMRYPSPLRGSGIPYVLGPVGGGLQSPPAFESEDTAPWYLALRRLDPWRLRHDPLLRATYEEAACVLGIASYVGDALSGLRVRRLEILSETGLEELPRASRPAHRAGPLRLIFVGRLIRTKGARDAIAAMGHLRDLDVVLDVVGDGFDRAECERLAGVLGVADRVVFHGAQPRERVDALYGAADVFVFPSFREPGGNVVFEAMGHGLPLVVSDRGGPGSAVDDTCGIRVPPTEPERYAADLAAAVRRLDADPALRRRMGAAARVRLAAVGLWSAKVDAADRIYDEVVADHLRTARAVPPDVSPADRIEGEPCT</sequence>
<organism evidence="3 4">
    <name type="scientific">Nocardioides soli</name>
    <dbReference type="NCBI Taxonomy" id="1036020"/>
    <lineage>
        <taxon>Bacteria</taxon>
        <taxon>Bacillati</taxon>
        <taxon>Actinomycetota</taxon>
        <taxon>Actinomycetes</taxon>
        <taxon>Propionibacteriales</taxon>
        <taxon>Nocardioidaceae</taxon>
        <taxon>Nocardioides</taxon>
    </lineage>
</organism>
<evidence type="ECO:0000313" key="3">
    <source>
        <dbReference type="EMBL" id="MBB3041939.1"/>
    </source>
</evidence>
<reference evidence="3 4" key="1">
    <citation type="submission" date="2020-08" db="EMBL/GenBank/DDBJ databases">
        <title>Sequencing the genomes of 1000 actinobacteria strains.</title>
        <authorList>
            <person name="Klenk H.-P."/>
        </authorList>
    </citation>
    <scope>NUCLEOTIDE SEQUENCE [LARGE SCALE GENOMIC DNA]</scope>
    <source>
        <strain evidence="3 4">DSM 105498</strain>
    </source>
</reference>
<dbReference type="Proteomes" id="UP000589626">
    <property type="component" value="Unassembled WGS sequence"/>
</dbReference>